<dbReference type="AlphaFoldDB" id="C4J332"/>
<dbReference type="EMBL" id="BT085229">
    <property type="protein sequence ID" value="ACR35582.1"/>
    <property type="molecule type" value="mRNA"/>
</dbReference>
<protein>
    <submittedName>
        <fullName evidence="2">Uncharacterized protein</fullName>
    </submittedName>
</protein>
<name>C4J332_MAIZE</name>
<evidence type="ECO:0000256" key="1">
    <source>
        <dbReference type="SAM" id="MobiDB-lite"/>
    </source>
</evidence>
<accession>C4J332</accession>
<feature type="compositionally biased region" description="Polar residues" evidence="1">
    <location>
        <begin position="165"/>
        <end position="178"/>
    </location>
</feature>
<feature type="region of interest" description="Disordered" evidence="1">
    <location>
        <begin position="1"/>
        <end position="20"/>
    </location>
</feature>
<feature type="compositionally biased region" description="Gly residues" evidence="1">
    <location>
        <begin position="113"/>
        <end position="127"/>
    </location>
</feature>
<reference evidence="2" key="1">
    <citation type="journal article" date="2009" name="PLoS Genet.">
        <title>Sequencing, mapping, and analysis of 27,455 maize full-length cDNAs.</title>
        <authorList>
            <person name="Soderlund C."/>
            <person name="Descour A."/>
            <person name="Kudrna D."/>
            <person name="Bomhoff M."/>
            <person name="Boyd L."/>
            <person name="Currie J."/>
            <person name="Angelova A."/>
            <person name="Collura K."/>
            <person name="Wissotski M."/>
            <person name="Ashley E."/>
            <person name="Morrow D."/>
            <person name="Fernandes J."/>
            <person name="Walbot V."/>
            <person name="Yu Y."/>
        </authorList>
    </citation>
    <scope>NUCLEOTIDE SEQUENCE</scope>
    <source>
        <strain evidence="2">B73</strain>
    </source>
</reference>
<evidence type="ECO:0000313" key="2">
    <source>
        <dbReference type="EMBL" id="ACR35582.1"/>
    </source>
</evidence>
<proteinExistence type="evidence at transcript level"/>
<sequence length="178" mass="16434">MAKPMKAPSEPTKPATTGAAVEGCGGVVELPPSAAGALAEAVGGGEPPPAGVVGVGAGGELGVVVGTGAGGELGVVVGAGAGAKAGDVGEVGVAAGAADEGGDEDGLVAGAGAAAGGEGGLGSGADDGVGVRLPERSARTTTMSFSLARQLASLPLTKKKAPERSNVNTVLPSSNLET</sequence>
<reference evidence="2" key="2">
    <citation type="submission" date="2012-06" db="EMBL/GenBank/DDBJ databases">
        <authorList>
            <person name="Yu Y."/>
            <person name="Currie J."/>
            <person name="Lomeli R."/>
            <person name="Angelova A."/>
            <person name="Collura K."/>
            <person name="Wissotski M."/>
            <person name="Campos D."/>
            <person name="Kudrna D."/>
            <person name="Golser W."/>
            <person name="Ashely E."/>
            <person name="Descour A."/>
            <person name="Fernandes J."/>
            <person name="Soderlund C."/>
            <person name="Walbot V."/>
        </authorList>
    </citation>
    <scope>NUCLEOTIDE SEQUENCE</scope>
    <source>
        <strain evidence="2">B73</strain>
    </source>
</reference>
<feature type="region of interest" description="Disordered" evidence="1">
    <location>
        <begin position="108"/>
        <end position="131"/>
    </location>
</feature>
<dbReference type="HOGENOM" id="CLU_1423614_0_0_1"/>
<feature type="region of interest" description="Disordered" evidence="1">
    <location>
        <begin position="156"/>
        <end position="178"/>
    </location>
</feature>
<organism evidence="2">
    <name type="scientific">Zea mays</name>
    <name type="common">Maize</name>
    <dbReference type="NCBI Taxonomy" id="4577"/>
    <lineage>
        <taxon>Eukaryota</taxon>
        <taxon>Viridiplantae</taxon>
        <taxon>Streptophyta</taxon>
        <taxon>Embryophyta</taxon>
        <taxon>Tracheophyta</taxon>
        <taxon>Spermatophyta</taxon>
        <taxon>Magnoliopsida</taxon>
        <taxon>Liliopsida</taxon>
        <taxon>Poales</taxon>
        <taxon>Poaceae</taxon>
        <taxon>PACMAD clade</taxon>
        <taxon>Panicoideae</taxon>
        <taxon>Andropogonodae</taxon>
        <taxon>Andropogoneae</taxon>
        <taxon>Tripsacinae</taxon>
        <taxon>Zea</taxon>
    </lineage>
</organism>